<dbReference type="HOGENOM" id="CLU_1291790_0_0_1"/>
<evidence type="ECO:0000313" key="3">
    <source>
        <dbReference type="EMBL" id="ELU14209.1"/>
    </source>
</evidence>
<dbReference type="EnsemblMetazoa" id="CapteT100873">
    <property type="protein sequence ID" value="CapteP100873"/>
    <property type="gene ID" value="CapteG100873"/>
</dbReference>
<evidence type="ECO:0000256" key="2">
    <source>
        <dbReference type="SAM" id="SignalP"/>
    </source>
</evidence>
<feature type="chain" id="PRO_5008788762" evidence="2">
    <location>
        <begin position="32"/>
        <end position="214"/>
    </location>
</feature>
<dbReference type="InterPro" id="IPR008857">
    <property type="entry name" value="TRH"/>
</dbReference>
<sequence>SFWSVISLAMLLNHLILLSLALAFIPAVSFASDELVDEEASEMDKRRGWGKRSDSEMDKRRGWGKRSFDEDSEEVAKRRGWGKRSEAINLDEVEESIAEMDKRRGWGKRSELEAMQSEFAKRRGWGKRADDMEILKRRGWGKRSEDANEMDKRRGWGKRSLEAEKRRGWGKRSPKIEEFSEIVDCQEVKEKIFYHVSLALQVSNHKQHLIISYN</sequence>
<evidence type="ECO:0000313" key="5">
    <source>
        <dbReference type="Proteomes" id="UP000014760"/>
    </source>
</evidence>
<dbReference type="EMBL" id="KB294684">
    <property type="protein sequence ID" value="ELU14209.1"/>
    <property type="molecule type" value="Genomic_DNA"/>
</dbReference>
<dbReference type="OrthoDB" id="10589500at2759"/>
<dbReference type="EMBL" id="AMQN01004918">
    <property type="status" value="NOT_ANNOTATED_CDS"/>
    <property type="molecule type" value="Genomic_DNA"/>
</dbReference>
<feature type="signal peptide" evidence="2">
    <location>
        <begin position="1"/>
        <end position="31"/>
    </location>
</feature>
<keyword evidence="5" id="KW-1185">Reference proteome</keyword>
<reference evidence="5" key="1">
    <citation type="submission" date="2012-12" db="EMBL/GenBank/DDBJ databases">
        <authorList>
            <person name="Hellsten U."/>
            <person name="Grimwood J."/>
            <person name="Chapman J.A."/>
            <person name="Shapiro H."/>
            <person name="Aerts A."/>
            <person name="Otillar R.P."/>
            <person name="Terry A.Y."/>
            <person name="Boore J.L."/>
            <person name="Simakov O."/>
            <person name="Marletaz F."/>
            <person name="Cho S.-J."/>
            <person name="Edsinger-Gonzales E."/>
            <person name="Havlak P."/>
            <person name="Kuo D.-H."/>
            <person name="Larsson T."/>
            <person name="Lv J."/>
            <person name="Arendt D."/>
            <person name="Savage R."/>
            <person name="Osoegawa K."/>
            <person name="de Jong P."/>
            <person name="Lindberg D.R."/>
            <person name="Seaver E.C."/>
            <person name="Weisblat D.A."/>
            <person name="Putnam N.H."/>
            <person name="Grigoriev I.V."/>
            <person name="Rokhsar D.S."/>
        </authorList>
    </citation>
    <scope>NUCLEOTIDE SEQUENCE</scope>
    <source>
        <strain evidence="5">I ESC-2004</strain>
    </source>
</reference>
<feature type="region of interest" description="Disordered" evidence="1">
    <location>
        <begin position="46"/>
        <end position="73"/>
    </location>
</feature>
<reference evidence="3 5" key="2">
    <citation type="journal article" date="2013" name="Nature">
        <title>Insights into bilaterian evolution from three spiralian genomes.</title>
        <authorList>
            <person name="Simakov O."/>
            <person name="Marletaz F."/>
            <person name="Cho S.J."/>
            <person name="Edsinger-Gonzales E."/>
            <person name="Havlak P."/>
            <person name="Hellsten U."/>
            <person name="Kuo D.H."/>
            <person name="Larsson T."/>
            <person name="Lv J."/>
            <person name="Arendt D."/>
            <person name="Savage R."/>
            <person name="Osoegawa K."/>
            <person name="de Jong P."/>
            <person name="Grimwood J."/>
            <person name="Chapman J.A."/>
            <person name="Shapiro H."/>
            <person name="Aerts A."/>
            <person name="Otillar R.P."/>
            <person name="Terry A.Y."/>
            <person name="Boore J.L."/>
            <person name="Grigoriev I.V."/>
            <person name="Lindberg D.R."/>
            <person name="Seaver E.C."/>
            <person name="Weisblat D.A."/>
            <person name="Putnam N.H."/>
            <person name="Rokhsar D.S."/>
        </authorList>
    </citation>
    <scope>NUCLEOTIDE SEQUENCE</scope>
    <source>
        <strain evidence="3 5">I ESC-2004</strain>
    </source>
</reference>
<feature type="non-terminal residue" evidence="3">
    <location>
        <position position="1"/>
    </location>
</feature>
<reference evidence="4" key="3">
    <citation type="submission" date="2015-06" db="UniProtKB">
        <authorList>
            <consortium name="EnsemblMetazoa"/>
        </authorList>
    </citation>
    <scope>IDENTIFICATION</scope>
</reference>
<organism evidence="3">
    <name type="scientific">Capitella teleta</name>
    <name type="common">Polychaete worm</name>
    <dbReference type="NCBI Taxonomy" id="283909"/>
    <lineage>
        <taxon>Eukaryota</taxon>
        <taxon>Metazoa</taxon>
        <taxon>Spiralia</taxon>
        <taxon>Lophotrochozoa</taxon>
        <taxon>Annelida</taxon>
        <taxon>Polychaeta</taxon>
        <taxon>Sedentaria</taxon>
        <taxon>Scolecida</taxon>
        <taxon>Capitellidae</taxon>
        <taxon>Capitella</taxon>
    </lineage>
</organism>
<dbReference type="GO" id="GO:0008437">
    <property type="term" value="F:thyrotropin-releasing hormone activity"/>
    <property type="evidence" value="ECO:0007669"/>
    <property type="project" value="InterPro"/>
</dbReference>
<gene>
    <name evidence="3" type="ORF">CAPTEDRAFT_100873</name>
</gene>
<dbReference type="GO" id="GO:0005576">
    <property type="term" value="C:extracellular region"/>
    <property type="evidence" value="ECO:0007669"/>
    <property type="project" value="InterPro"/>
</dbReference>
<dbReference type="AlphaFoldDB" id="R7V6P3"/>
<protein>
    <submittedName>
        <fullName evidence="3 4">Uncharacterized protein</fullName>
    </submittedName>
</protein>
<dbReference type="Pfam" id="PF05438">
    <property type="entry name" value="TRH"/>
    <property type="match status" value="1"/>
</dbReference>
<evidence type="ECO:0000256" key="1">
    <source>
        <dbReference type="SAM" id="MobiDB-lite"/>
    </source>
</evidence>
<evidence type="ECO:0000313" key="4">
    <source>
        <dbReference type="EnsemblMetazoa" id="CapteP100873"/>
    </source>
</evidence>
<accession>R7V6P3</accession>
<dbReference type="GO" id="GO:0009755">
    <property type="term" value="P:hormone-mediated signaling pathway"/>
    <property type="evidence" value="ECO:0007669"/>
    <property type="project" value="InterPro"/>
</dbReference>
<name>R7V6P3_CAPTE</name>
<dbReference type="OMA" id="HKRAPGW"/>
<dbReference type="Proteomes" id="UP000014760">
    <property type="component" value="Unassembled WGS sequence"/>
</dbReference>
<proteinExistence type="predicted"/>
<keyword evidence="2" id="KW-0732">Signal</keyword>